<evidence type="ECO:0000256" key="1">
    <source>
        <dbReference type="ARBA" id="ARBA00022737"/>
    </source>
</evidence>
<dbReference type="GO" id="GO:0003723">
    <property type="term" value="F:RNA binding"/>
    <property type="evidence" value="ECO:0007669"/>
    <property type="project" value="InterPro"/>
</dbReference>
<keyword evidence="4" id="KW-1185">Reference proteome</keyword>
<comment type="caution">
    <text evidence="3">The sequence shown here is derived from an EMBL/GenBank/DDBJ whole genome shotgun (WGS) entry which is preliminary data.</text>
</comment>
<dbReference type="PANTHER" id="PTHR24015:SF739">
    <property type="entry name" value="OS03G0644200 PROTEIN"/>
    <property type="match status" value="1"/>
</dbReference>
<dbReference type="FunFam" id="1.25.40.10:FF:000475">
    <property type="entry name" value="Pentatricopeptide repeat-containing protein At5g40410, mitochondrial"/>
    <property type="match status" value="1"/>
</dbReference>
<proteinExistence type="predicted"/>
<evidence type="ECO:0000256" key="2">
    <source>
        <dbReference type="PROSITE-ProRule" id="PRU00708"/>
    </source>
</evidence>
<dbReference type="InParanoid" id="A0A7J7DM94"/>
<evidence type="ECO:0000313" key="3">
    <source>
        <dbReference type="EMBL" id="KAF5747206.1"/>
    </source>
</evidence>
<dbReference type="NCBIfam" id="TIGR00756">
    <property type="entry name" value="PPR"/>
    <property type="match status" value="3"/>
</dbReference>
<dbReference type="Gene3D" id="1.25.40.10">
    <property type="entry name" value="Tetratricopeptide repeat domain"/>
    <property type="match status" value="2"/>
</dbReference>
<dbReference type="InterPro" id="IPR046960">
    <property type="entry name" value="PPR_At4g14850-like_plant"/>
</dbReference>
<dbReference type="InterPro" id="IPR002885">
    <property type="entry name" value="PPR_rpt"/>
</dbReference>
<name>A0A7J7DM94_TRIWF</name>
<dbReference type="EMBL" id="JAAARO010000006">
    <property type="protein sequence ID" value="KAF5747206.1"/>
    <property type="molecule type" value="Genomic_DNA"/>
</dbReference>
<dbReference type="AlphaFoldDB" id="A0A7J7DM94"/>
<dbReference type="Pfam" id="PF13041">
    <property type="entry name" value="PPR_2"/>
    <property type="match status" value="1"/>
</dbReference>
<accession>A0A7J7DM94</accession>
<evidence type="ECO:0000313" key="4">
    <source>
        <dbReference type="Proteomes" id="UP000593562"/>
    </source>
</evidence>
<organism evidence="3 4">
    <name type="scientific">Tripterygium wilfordii</name>
    <name type="common">Thunder God vine</name>
    <dbReference type="NCBI Taxonomy" id="458696"/>
    <lineage>
        <taxon>Eukaryota</taxon>
        <taxon>Viridiplantae</taxon>
        <taxon>Streptophyta</taxon>
        <taxon>Embryophyta</taxon>
        <taxon>Tracheophyta</taxon>
        <taxon>Spermatophyta</taxon>
        <taxon>Magnoliopsida</taxon>
        <taxon>eudicotyledons</taxon>
        <taxon>Gunneridae</taxon>
        <taxon>Pentapetalae</taxon>
        <taxon>rosids</taxon>
        <taxon>fabids</taxon>
        <taxon>Celastrales</taxon>
        <taxon>Celastraceae</taxon>
        <taxon>Tripterygium</taxon>
    </lineage>
</organism>
<dbReference type="GO" id="GO:0009451">
    <property type="term" value="P:RNA modification"/>
    <property type="evidence" value="ECO:0007669"/>
    <property type="project" value="InterPro"/>
</dbReference>
<gene>
    <name evidence="3" type="ORF">HS088_TW06G01387</name>
</gene>
<dbReference type="Pfam" id="PF01535">
    <property type="entry name" value="PPR"/>
    <property type="match status" value="3"/>
</dbReference>
<feature type="repeat" description="PPR" evidence="2">
    <location>
        <begin position="18"/>
        <end position="52"/>
    </location>
</feature>
<sequence length="224" mass="24931">MGCVVDAKQLFDEMPKKDLVSWNSLISGLLKNGCVDNCFDVFHRMKNEMGLPLNEVTFLPMISACTEMGAIDEGKYIHCFVLKLGMLTEVKVVNSLVNLYGKCGYVDAACRLFEGMPVQNLVSWNSMIGIHSQNGLSLEGMEMFNELRRCSYKPDQATIISVYQACEDLGIGKLAEAIHCLILRCGLFMNTIVATGLLNLYAKLGRLYASQNVFNEMFSPDKVI</sequence>
<feature type="repeat" description="PPR" evidence="2">
    <location>
        <begin position="120"/>
        <end position="154"/>
    </location>
</feature>
<dbReference type="InterPro" id="IPR011990">
    <property type="entry name" value="TPR-like_helical_dom_sf"/>
</dbReference>
<protein>
    <submittedName>
        <fullName evidence="3">Pentatricopeptide repeat-containing protein</fullName>
    </submittedName>
</protein>
<dbReference type="PROSITE" id="PS51375">
    <property type="entry name" value="PPR"/>
    <property type="match status" value="2"/>
</dbReference>
<keyword evidence="1" id="KW-0677">Repeat</keyword>
<dbReference type="PANTHER" id="PTHR24015">
    <property type="entry name" value="OS07G0578800 PROTEIN-RELATED"/>
    <property type="match status" value="1"/>
</dbReference>
<dbReference type="Proteomes" id="UP000593562">
    <property type="component" value="Unassembled WGS sequence"/>
</dbReference>
<reference evidence="3 4" key="1">
    <citation type="journal article" date="2020" name="Nat. Commun.">
        <title>Genome of Tripterygium wilfordii and identification of cytochrome P450 involved in triptolide biosynthesis.</title>
        <authorList>
            <person name="Tu L."/>
            <person name="Su P."/>
            <person name="Zhang Z."/>
            <person name="Gao L."/>
            <person name="Wang J."/>
            <person name="Hu T."/>
            <person name="Zhou J."/>
            <person name="Zhang Y."/>
            <person name="Zhao Y."/>
            <person name="Liu Y."/>
            <person name="Song Y."/>
            <person name="Tong Y."/>
            <person name="Lu Y."/>
            <person name="Yang J."/>
            <person name="Xu C."/>
            <person name="Jia M."/>
            <person name="Peters R.J."/>
            <person name="Huang L."/>
            <person name="Gao W."/>
        </authorList>
    </citation>
    <scope>NUCLEOTIDE SEQUENCE [LARGE SCALE GENOMIC DNA]</scope>
    <source>
        <strain evidence="4">cv. XIE 37</strain>
        <tissue evidence="3">Leaf</tissue>
    </source>
</reference>